<feature type="compositionally biased region" description="Basic residues" evidence="1">
    <location>
        <begin position="195"/>
        <end position="215"/>
    </location>
</feature>
<feature type="region of interest" description="Disordered" evidence="1">
    <location>
        <begin position="55"/>
        <end position="215"/>
    </location>
</feature>
<dbReference type="RefSeq" id="XP_021300543.1">
    <property type="nucleotide sequence ID" value="XM_021444868.1"/>
</dbReference>
<evidence type="ECO:0000313" key="2">
    <source>
        <dbReference type="Proteomes" id="UP000504621"/>
    </source>
</evidence>
<dbReference type="GeneID" id="110428947"/>
<dbReference type="AlphaFoldDB" id="A0A6J1BN65"/>
<reference evidence="3" key="1">
    <citation type="submission" date="2025-08" db="UniProtKB">
        <authorList>
            <consortium name="RefSeq"/>
        </authorList>
    </citation>
    <scope>IDENTIFICATION</scope>
    <source>
        <tissue evidence="3">Leaf</tissue>
    </source>
</reference>
<feature type="non-terminal residue" evidence="3">
    <location>
        <position position="1"/>
    </location>
</feature>
<evidence type="ECO:0000313" key="3">
    <source>
        <dbReference type="RefSeq" id="XP_021300543.1"/>
    </source>
</evidence>
<feature type="compositionally biased region" description="Basic and acidic residues" evidence="1">
    <location>
        <begin position="399"/>
        <end position="436"/>
    </location>
</feature>
<evidence type="ECO:0000256" key="1">
    <source>
        <dbReference type="SAM" id="MobiDB-lite"/>
    </source>
</evidence>
<feature type="region of interest" description="Disordered" evidence="1">
    <location>
        <begin position="227"/>
        <end position="247"/>
    </location>
</feature>
<keyword evidence="2" id="KW-1185">Reference proteome</keyword>
<name>A0A6J1BN65_9ROSI</name>
<feature type="compositionally biased region" description="Basic and acidic residues" evidence="1">
    <location>
        <begin position="22"/>
        <end position="34"/>
    </location>
</feature>
<feature type="compositionally biased region" description="Basic residues" evidence="1">
    <location>
        <begin position="135"/>
        <end position="152"/>
    </location>
</feature>
<sequence>PPHRPRPHGGVPGAVHGRARRVGGERRAALDPRRAGLRARRAAVGGERLHARLRRVPAARRARRRPVRAAADVPRRPRPVRGGEPGGRARRLPRAAAGRPGGAGPRRGSALPRVADDPHHVVRRGTRAVAGARRVGGHGRAGRGDRRARRRGPGGAAELALDLPGERAGRGADDDRRAGGGAREPRPGAAAARRAGGRAGHRRAGGVRVRRGAHRDRRVVVARGLGRAARRGGDAGGVRGVAAAGHRPAGAPRRVRVAVGVGRERVDAAHRVGDVQHVVPRVTAPAGRAALRGARRGPRVPAAVGRDRARLAAVVTAGAAARGAPGAGRRVRSDGRGLRLVHHARRGRLVGGRGARARRRGGARHGPRVPRARDGRHQRRARRPRGPRVRAAQHLAPGRRLDRDRGPRDGGLGPRRDPHGRGSADGRRADLGDGERVRRRGGRVGPGRPRRDAAPA</sequence>
<feature type="region of interest" description="Disordered" evidence="1">
    <location>
        <begin position="320"/>
        <end position="456"/>
    </location>
</feature>
<protein>
    <submittedName>
        <fullName evidence="3">Collagen alpha-1(I) chain-like</fullName>
    </submittedName>
</protein>
<feature type="compositionally biased region" description="Basic residues" evidence="1">
    <location>
        <begin position="55"/>
        <end position="67"/>
    </location>
</feature>
<gene>
    <name evidence="3" type="primary">LOC110428947</name>
</gene>
<feature type="compositionally biased region" description="Basic and acidic residues" evidence="1">
    <location>
        <begin position="164"/>
        <end position="186"/>
    </location>
</feature>
<feature type="compositionally biased region" description="Basic residues" evidence="1">
    <location>
        <begin position="339"/>
        <end position="348"/>
    </location>
</feature>
<dbReference type="Proteomes" id="UP000504621">
    <property type="component" value="Unplaced"/>
</dbReference>
<accession>A0A6J1BN65</accession>
<feature type="compositionally biased region" description="Basic residues" evidence="1">
    <location>
        <begin position="355"/>
        <end position="388"/>
    </location>
</feature>
<proteinExistence type="predicted"/>
<feature type="region of interest" description="Disordered" evidence="1">
    <location>
        <begin position="1"/>
        <end position="37"/>
    </location>
</feature>
<organism evidence="2 3">
    <name type="scientific">Herrania umbratica</name>
    <dbReference type="NCBI Taxonomy" id="108875"/>
    <lineage>
        <taxon>Eukaryota</taxon>
        <taxon>Viridiplantae</taxon>
        <taxon>Streptophyta</taxon>
        <taxon>Embryophyta</taxon>
        <taxon>Tracheophyta</taxon>
        <taxon>Spermatophyta</taxon>
        <taxon>Magnoliopsida</taxon>
        <taxon>eudicotyledons</taxon>
        <taxon>Gunneridae</taxon>
        <taxon>Pentapetalae</taxon>
        <taxon>rosids</taxon>
        <taxon>malvids</taxon>
        <taxon>Malvales</taxon>
        <taxon>Malvaceae</taxon>
        <taxon>Byttnerioideae</taxon>
        <taxon>Herrania</taxon>
    </lineage>
</organism>